<evidence type="ECO:0000259" key="6">
    <source>
        <dbReference type="Pfam" id="PF03865"/>
    </source>
</evidence>
<dbReference type="PANTHER" id="PTHR34597">
    <property type="entry name" value="SLR1661 PROTEIN"/>
    <property type="match status" value="1"/>
</dbReference>
<evidence type="ECO:0000256" key="3">
    <source>
        <dbReference type="ARBA" id="ARBA00023237"/>
    </source>
</evidence>
<feature type="domain" description="Haemolysin activator HlyB C-terminal" evidence="6">
    <location>
        <begin position="211"/>
        <end position="517"/>
    </location>
</feature>
<dbReference type="GO" id="GO:0098046">
    <property type="term" value="C:type V protein secretion system complex"/>
    <property type="evidence" value="ECO:0007669"/>
    <property type="project" value="TreeGrafter"/>
</dbReference>
<dbReference type="RefSeq" id="WP_208691048.1">
    <property type="nucleotide sequence ID" value="NZ_CP022198.1"/>
</dbReference>
<gene>
    <name evidence="8" type="ORF">CE139_13560</name>
</gene>
<dbReference type="Proteomes" id="UP000250579">
    <property type="component" value="Chromosome"/>
</dbReference>
<evidence type="ECO:0000256" key="1">
    <source>
        <dbReference type="ARBA" id="ARBA00022452"/>
    </source>
</evidence>
<proteinExistence type="predicted"/>
<dbReference type="InterPro" id="IPR013686">
    <property type="entry name" value="Polypept-transport_assoc_ShlB"/>
</dbReference>
<dbReference type="Pfam" id="PF08479">
    <property type="entry name" value="POTRA_2"/>
    <property type="match status" value="1"/>
</dbReference>
<dbReference type="GO" id="GO:0008320">
    <property type="term" value="F:protein transmembrane transporter activity"/>
    <property type="evidence" value="ECO:0007669"/>
    <property type="project" value="TreeGrafter"/>
</dbReference>
<keyword evidence="3" id="KW-0998">Cell outer membrane</keyword>
<evidence type="ECO:0000256" key="5">
    <source>
        <dbReference type="SAM" id="SignalP"/>
    </source>
</evidence>
<dbReference type="GO" id="GO:0046819">
    <property type="term" value="P:protein secretion by the type V secretion system"/>
    <property type="evidence" value="ECO:0007669"/>
    <property type="project" value="TreeGrafter"/>
</dbReference>
<name>A0A2Z5A961_9PSED</name>
<dbReference type="PANTHER" id="PTHR34597:SF1">
    <property type="entry name" value="HEME_HEMOPEXIN TRANSPORTER PROTEIN HUXB"/>
    <property type="match status" value="1"/>
</dbReference>
<accession>A0A2Z5A961</accession>
<evidence type="ECO:0000259" key="7">
    <source>
        <dbReference type="Pfam" id="PF08479"/>
    </source>
</evidence>
<dbReference type="Gene3D" id="2.40.160.50">
    <property type="entry name" value="membrane protein fhac: a member of the omp85/tpsb transporter family"/>
    <property type="match status" value="1"/>
</dbReference>
<feature type="domain" description="Polypeptide-transport-associated ShlB-type" evidence="7">
    <location>
        <begin position="73"/>
        <end position="147"/>
    </location>
</feature>
<sequence>MNNRNVFALAYKPLVAAVFLNGLAASVYAQVPPDAGTILQQLQPTLPSSPPSSSPSLQTQPKTNAMLPESAPFFVRQLQLTGNTIFSTDALHSLIVGEEGKSLTLRQVGDLAGRITAYYQNHGYQLTRAIIPAQTIRNGVVTIQVIEAHYGKVQLDNQSEVRDSLLQATIAPLHSGSVIDDGSLNRSLLLLSDIPGVGVAATLKPGSDVATSDLTVATMQNPSAFANVSLDNYGNKYTDRGRLSANFNVLNPLHLGDVLSATLLTTGSGMNYGRFSYEALMNGQGTRAGASYSYLRYRLGDNISDLDANGTAMVGSAWVRHPLMRSRTANVYVQAQFDRKQLDDRIDATDLRTDRHLNNWVLGLNGDLRDDVLAGAINLWSLGVTSGRVVFDEVNTAAQAQGSFSKFNLNLSRLQGLTPTNALYVNVAAQWSDVNLDSAEKMTIGGPYSVRAYDIGALSGDTGYAGTVELRHDLGSGPLGYWQAIAFVDSAYVKVNRHPTTNAENSGSLSGAGIGLNWRGPEQWQGSLSVANRLGNEPSIVADQSPVRGWVTISKAF</sequence>
<keyword evidence="5" id="KW-0732">Signal</keyword>
<dbReference type="EMBL" id="CP022198">
    <property type="protein sequence ID" value="AXA66803.1"/>
    <property type="molecule type" value="Genomic_DNA"/>
</dbReference>
<feature type="signal peptide" evidence="5">
    <location>
        <begin position="1"/>
        <end position="29"/>
    </location>
</feature>
<evidence type="ECO:0000313" key="9">
    <source>
        <dbReference type="Proteomes" id="UP000250579"/>
    </source>
</evidence>
<protein>
    <submittedName>
        <fullName evidence="8">Hemin transporter</fullName>
    </submittedName>
</protein>
<dbReference type="AlphaFoldDB" id="A0A2Z5A961"/>
<dbReference type="InterPro" id="IPR005565">
    <property type="entry name" value="Hemolysn_activator_HlyB_C"/>
</dbReference>
<keyword evidence="1" id="KW-0472">Membrane</keyword>
<keyword evidence="2" id="KW-0812">Transmembrane</keyword>
<dbReference type="Pfam" id="PF03865">
    <property type="entry name" value="ShlB"/>
    <property type="match status" value="1"/>
</dbReference>
<keyword evidence="1" id="KW-1134">Transmembrane beta strand</keyword>
<dbReference type="InterPro" id="IPR051544">
    <property type="entry name" value="TPS_OM_transporter"/>
</dbReference>
<feature type="chain" id="PRO_5016402562" evidence="5">
    <location>
        <begin position="30"/>
        <end position="557"/>
    </location>
</feature>
<evidence type="ECO:0000256" key="2">
    <source>
        <dbReference type="ARBA" id="ARBA00022692"/>
    </source>
</evidence>
<dbReference type="Gene3D" id="3.10.20.310">
    <property type="entry name" value="membrane protein fhac"/>
    <property type="match status" value="1"/>
</dbReference>
<feature type="region of interest" description="Disordered" evidence="4">
    <location>
        <begin position="43"/>
        <end position="63"/>
    </location>
</feature>
<evidence type="ECO:0000256" key="4">
    <source>
        <dbReference type="SAM" id="MobiDB-lite"/>
    </source>
</evidence>
<evidence type="ECO:0000313" key="8">
    <source>
        <dbReference type="EMBL" id="AXA66803.1"/>
    </source>
</evidence>
<organism evidence="8 9">
    <name type="scientific">Pseudomonas oryzihabitans</name>
    <dbReference type="NCBI Taxonomy" id="47885"/>
    <lineage>
        <taxon>Bacteria</taxon>
        <taxon>Pseudomonadati</taxon>
        <taxon>Pseudomonadota</taxon>
        <taxon>Gammaproteobacteria</taxon>
        <taxon>Pseudomonadales</taxon>
        <taxon>Pseudomonadaceae</taxon>
        <taxon>Pseudomonas</taxon>
    </lineage>
</organism>
<reference evidence="8 9" key="1">
    <citation type="submission" date="2017-06" db="EMBL/GenBank/DDBJ databases">
        <title>Evolution towards high GC content and high-temperature stress adaptation in endophytic Pseudomonas oryzihabitans impacted its plant-growth promoting traits.</title>
        <authorList>
            <person name="Nascimento F.X."/>
        </authorList>
    </citation>
    <scope>NUCLEOTIDE SEQUENCE [LARGE SCALE GENOMIC DNA]</scope>
    <source>
        <strain evidence="8 9">MS8</strain>
    </source>
</reference>